<dbReference type="KEGG" id="uam:UABAM_02241"/>
<keyword evidence="2" id="KW-1133">Transmembrane helix</keyword>
<dbReference type="RefSeq" id="WP_151968069.1">
    <property type="nucleotide sequence ID" value="NZ_AP019860.1"/>
</dbReference>
<proteinExistence type="predicted"/>
<dbReference type="Proteomes" id="UP000326354">
    <property type="component" value="Chromosome"/>
</dbReference>
<name>A0A5S9F2R6_UABAM</name>
<keyword evidence="2" id="KW-0472">Membrane</keyword>
<dbReference type="InterPro" id="IPR036465">
    <property type="entry name" value="vWFA_dom_sf"/>
</dbReference>
<dbReference type="OrthoDB" id="256272at2"/>
<sequence length="480" mass="55043">MKKQREISVFSISFIDVFCCALGAMILIFVINSQHLNSTVNTTVEKYRQKAAEAKTERNLARKSREDAQKARDMANEARNIAEYAEKEALHSKFLAEQSRRKALEKAHAAEQALQQAEASKNQAQVAMEKLKKAQMRSQIVNQDLQRKNKLLEEKNNALEAITQQKEITNKELQKLMAQYTKLQALYDVSQKARDELRENATEVASKNKELQQKVEDINDQKLVAQKQLDEINAVSEKIEQQNKSLIDRLTSKEKQLKSIEEQIQKREQEIKEKEDAIETLEKTLQKKGDKSLFGIKLKYKRIVFLLDKSGSIIANHWKKVIIDTCGEVLQHCDVEEFSVIAFSSTMRFYPSKKGLMAAGDDLNKNRAMFWLKKKLRFGGSTYVHEALKIAYEDYGNLDAIFLLTDGLPYAPKKSSADLQKEILDYIRKKQEKGSKTRIITIAIGYPPTEDGNKEKTAYSDIYKYLHTLSDLTNGQYVGR</sequence>
<evidence type="ECO:0000313" key="5">
    <source>
        <dbReference type="Proteomes" id="UP000326354"/>
    </source>
</evidence>
<evidence type="ECO:0000256" key="2">
    <source>
        <dbReference type="SAM" id="Phobius"/>
    </source>
</evidence>
<evidence type="ECO:0000256" key="1">
    <source>
        <dbReference type="SAM" id="Coils"/>
    </source>
</evidence>
<dbReference type="PROSITE" id="PS50234">
    <property type="entry name" value="VWFA"/>
    <property type="match status" value="1"/>
</dbReference>
<feature type="coiled-coil region" evidence="1">
    <location>
        <begin position="37"/>
        <end position="291"/>
    </location>
</feature>
<gene>
    <name evidence="4" type="ORF">UABAM_02241</name>
</gene>
<keyword evidence="5" id="KW-1185">Reference proteome</keyword>
<keyword evidence="1" id="KW-0175">Coiled coil</keyword>
<protein>
    <submittedName>
        <fullName evidence="4">Chromosome partition protein Smc</fullName>
    </submittedName>
</protein>
<dbReference type="SUPFAM" id="SSF53300">
    <property type="entry name" value="vWA-like"/>
    <property type="match status" value="1"/>
</dbReference>
<accession>A0A5S9F2R6</accession>
<evidence type="ECO:0000313" key="4">
    <source>
        <dbReference type="EMBL" id="BBM83886.1"/>
    </source>
</evidence>
<dbReference type="AlphaFoldDB" id="A0A5S9F2R6"/>
<organism evidence="4 5">
    <name type="scientific">Uabimicrobium amorphum</name>
    <dbReference type="NCBI Taxonomy" id="2596890"/>
    <lineage>
        <taxon>Bacteria</taxon>
        <taxon>Pseudomonadati</taxon>
        <taxon>Planctomycetota</taxon>
        <taxon>Candidatus Uabimicrobiia</taxon>
        <taxon>Candidatus Uabimicrobiales</taxon>
        <taxon>Candidatus Uabimicrobiaceae</taxon>
        <taxon>Candidatus Uabimicrobium</taxon>
    </lineage>
</organism>
<dbReference type="EMBL" id="AP019860">
    <property type="protein sequence ID" value="BBM83886.1"/>
    <property type="molecule type" value="Genomic_DNA"/>
</dbReference>
<feature type="transmembrane region" description="Helical" evidence="2">
    <location>
        <begin position="7"/>
        <end position="31"/>
    </location>
</feature>
<feature type="domain" description="VWFA" evidence="3">
    <location>
        <begin position="302"/>
        <end position="480"/>
    </location>
</feature>
<dbReference type="InterPro" id="IPR002035">
    <property type="entry name" value="VWF_A"/>
</dbReference>
<keyword evidence="2" id="KW-0812">Transmembrane</keyword>
<dbReference type="Gene3D" id="3.40.50.410">
    <property type="entry name" value="von Willebrand factor, type A domain"/>
    <property type="match status" value="1"/>
</dbReference>
<evidence type="ECO:0000259" key="3">
    <source>
        <dbReference type="PROSITE" id="PS50234"/>
    </source>
</evidence>
<reference evidence="4 5" key="1">
    <citation type="submission" date="2019-08" db="EMBL/GenBank/DDBJ databases">
        <title>Complete genome sequence of Candidatus Uab amorphum.</title>
        <authorList>
            <person name="Shiratori T."/>
            <person name="Suzuki S."/>
            <person name="Kakizawa Y."/>
            <person name="Ishida K."/>
        </authorList>
    </citation>
    <scope>NUCLEOTIDE SEQUENCE [LARGE SCALE GENOMIC DNA]</scope>
    <source>
        <strain evidence="4 5">SRT547</strain>
    </source>
</reference>